<evidence type="ECO:0000256" key="3">
    <source>
        <dbReference type="ARBA" id="ARBA00023157"/>
    </source>
</evidence>
<dbReference type="InterPro" id="IPR044791">
    <property type="entry name" value="Beta-glucanase/XTH"/>
</dbReference>
<gene>
    <name evidence="11" type="ORF">R1sor_025296</name>
</gene>
<dbReference type="InterPro" id="IPR016455">
    <property type="entry name" value="XTH"/>
</dbReference>
<dbReference type="Gene3D" id="2.60.120.200">
    <property type="match status" value="1"/>
</dbReference>
<comment type="similarity">
    <text evidence="8">Belongs to the glycosyl hydrolase 16 family.</text>
</comment>
<keyword evidence="8" id="KW-0964">Secreted</keyword>
<organism evidence="11 12">
    <name type="scientific">Riccia sorocarpa</name>
    <dbReference type="NCBI Taxonomy" id="122646"/>
    <lineage>
        <taxon>Eukaryota</taxon>
        <taxon>Viridiplantae</taxon>
        <taxon>Streptophyta</taxon>
        <taxon>Embryophyta</taxon>
        <taxon>Marchantiophyta</taxon>
        <taxon>Marchantiopsida</taxon>
        <taxon>Marchantiidae</taxon>
        <taxon>Marchantiales</taxon>
        <taxon>Ricciaceae</taxon>
        <taxon>Riccia</taxon>
    </lineage>
</organism>
<feature type="active site" description="Nucleophile" evidence="6">
    <location>
        <position position="106"/>
    </location>
</feature>
<dbReference type="EMBL" id="JBJQOH010000008">
    <property type="protein sequence ID" value="KAL3675348.1"/>
    <property type="molecule type" value="Genomic_DNA"/>
</dbReference>
<dbReference type="EC" id="2.4.1.207" evidence="8"/>
<dbReference type="AlphaFoldDB" id="A0ABD3G879"/>
<dbReference type="GO" id="GO:0048046">
    <property type="term" value="C:apoplast"/>
    <property type="evidence" value="ECO:0007669"/>
    <property type="project" value="UniProtKB-SubCell"/>
</dbReference>
<keyword evidence="12" id="KW-1185">Reference proteome</keyword>
<evidence type="ECO:0000256" key="4">
    <source>
        <dbReference type="ARBA" id="ARBA00023180"/>
    </source>
</evidence>
<dbReference type="PIRSF" id="PIRSF005604">
    <property type="entry name" value="XET"/>
    <property type="match status" value="1"/>
</dbReference>
<comment type="subcellular location">
    <subcellularLocation>
        <location evidence="8">Secreted</location>
        <location evidence="8">Cell wall</location>
    </subcellularLocation>
    <subcellularLocation>
        <location evidence="8">Secreted</location>
        <location evidence="8">Extracellular space</location>
        <location evidence="8">Apoplast</location>
    </subcellularLocation>
</comment>
<keyword evidence="8" id="KW-0052">Apoplast</keyword>
<comment type="caution">
    <text evidence="11">The sequence shown here is derived from an EMBL/GenBank/DDBJ whole genome shotgun (WGS) entry which is preliminary data.</text>
</comment>
<keyword evidence="4" id="KW-0325">Glycoprotein</keyword>
<proteinExistence type="inferred from homology"/>
<dbReference type="GO" id="GO:0016798">
    <property type="term" value="F:hydrolase activity, acting on glycosyl bonds"/>
    <property type="evidence" value="ECO:0007669"/>
    <property type="project" value="UniProtKB-KW"/>
</dbReference>
<keyword evidence="8" id="KW-0134">Cell wall</keyword>
<comment type="PTM">
    <text evidence="8">Contains at least one intrachain disulfide bond essential for its enzymatic activity.</text>
</comment>
<dbReference type="PROSITE" id="PS51762">
    <property type="entry name" value="GH16_2"/>
    <property type="match status" value="1"/>
</dbReference>
<evidence type="ECO:0000313" key="12">
    <source>
        <dbReference type="Proteomes" id="UP001633002"/>
    </source>
</evidence>
<dbReference type="GO" id="GO:0071555">
    <property type="term" value="P:cell wall organization"/>
    <property type="evidence" value="ECO:0007669"/>
    <property type="project" value="UniProtKB-KW"/>
</dbReference>
<accession>A0ABD3G879</accession>
<evidence type="ECO:0000256" key="2">
    <source>
        <dbReference type="ARBA" id="ARBA00022801"/>
    </source>
</evidence>
<dbReference type="Proteomes" id="UP001633002">
    <property type="component" value="Unassembled WGS sequence"/>
</dbReference>
<dbReference type="InterPro" id="IPR013320">
    <property type="entry name" value="ConA-like_dom_sf"/>
</dbReference>
<dbReference type="InterPro" id="IPR000757">
    <property type="entry name" value="Beta-glucanase-like"/>
</dbReference>
<dbReference type="SUPFAM" id="SSF49899">
    <property type="entry name" value="Concanavalin A-like lectins/glucanases"/>
    <property type="match status" value="1"/>
</dbReference>
<dbReference type="CDD" id="cd02176">
    <property type="entry name" value="GH16_XET"/>
    <property type="match status" value="1"/>
</dbReference>
<evidence type="ECO:0000256" key="9">
    <source>
        <dbReference type="SAM" id="Phobius"/>
    </source>
</evidence>
<reference evidence="11 12" key="1">
    <citation type="submission" date="2024-09" db="EMBL/GenBank/DDBJ databases">
        <title>Chromosome-scale assembly of Riccia sorocarpa.</title>
        <authorList>
            <person name="Paukszto L."/>
        </authorList>
    </citation>
    <scope>NUCLEOTIDE SEQUENCE [LARGE SCALE GENOMIC DNA]</scope>
    <source>
        <strain evidence="11">LP-2024</strain>
        <tissue evidence="11">Aerial parts of the thallus</tissue>
    </source>
</reference>
<keyword evidence="3" id="KW-1015">Disulfide bond</keyword>
<feature type="domain" description="GH16" evidence="10">
    <location>
        <begin position="1"/>
        <end position="216"/>
    </location>
</feature>
<keyword evidence="9" id="KW-0472">Membrane</keyword>
<feature type="transmembrane region" description="Helical" evidence="9">
    <location>
        <begin position="12"/>
        <end position="35"/>
    </location>
</feature>
<keyword evidence="8" id="KW-0961">Cell wall biogenesis/degradation</keyword>
<dbReference type="Pfam" id="PF00722">
    <property type="entry name" value="Glyco_hydro_16"/>
    <property type="match status" value="1"/>
</dbReference>
<evidence type="ECO:0000256" key="8">
    <source>
        <dbReference type="RuleBase" id="RU361120"/>
    </source>
</evidence>
<dbReference type="Pfam" id="PF06955">
    <property type="entry name" value="XET_C"/>
    <property type="match status" value="1"/>
</dbReference>
<dbReference type="GO" id="GO:0016762">
    <property type="term" value="F:xyloglucan:xyloglucosyl transferase activity"/>
    <property type="evidence" value="ECO:0007669"/>
    <property type="project" value="UniProtKB-EC"/>
</dbReference>
<keyword evidence="2 8" id="KW-0378">Hydrolase</keyword>
<evidence type="ECO:0000256" key="1">
    <source>
        <dbReference type="ARBA" id="ARBA00022679"/>
    </source>
</evidence>
<keyword evidence="9" id="KW-0812">Transmembrane</keyword>
<comment type="function">
    <text evidence="8">Catalyzes xyloglucan endohydrolysis (XEH) and/or endotransglycosylation (XET). Cleaves and religates xyloglucan polymers, an essential constituent of the primary cell wall, and thereby participates in cell wall construction of growing tissues.</text>
</comment>
<dbReference type="InterPro" id="IPR010713">
    <property type="entry name" value="XET_C"/>
</dbReference>
<feature type="glycosylation site" description="N-linked (GlcNAc...) asparagine" evidence="7">
    <location>
        <position position="110"/>
    </location>
</feature>
<protein>
    <recommendedName>
        <fullName evidence="8">Xyloglucan endotransglucosylase/hydrolase</fullName>
        <ecNumber evidence="8">2.4.1.207</ecNumber>
    </recommendedName>
</protein>
<dbReference type="InterPro" id="IPR008263">
    <property type="entry name" value="GH16_AS"/>
</dbReference>
<sequence length="333" mass="37488">MLGTIKLPTSLLRLIAVFFTGAALTTIFSDTYYVLYGQTNVKFLNNSKVVQLALTNSTGSGFASKVPYLFGQFSMKVKLVAGDSAGTVTSYYMASTTKNWCELDFEFLGNSTGQPYILQTNVFAEGVGNREQRIYLWFDPSADYHEYGILWNQALIMFLVDGKVIRVFHRATDLKVPYLDYQPMYIYSTIWNGETWATQGGRVKTNWTAQPFVASYTGLGKNNACGVKDSSSTRDLHACYAMLYQSSYGQPPNLALSQTQISQLKLVHDKYLIYDYCTDLNRFGGVQPPECGRNWPSVSLIVEPGQRNDIEFRSHGLSMFERSPHLTRDSFTV</sequence>
<name>A0ABD3G879_9MARC</name>
<evidence type="ECO:0000259" key="10">
    <source>
        <dbReference type="PROSITE" id="PS51762"/>
    </source>
</evidence>
<keyword evidence="9" id="KW-1133">Transmembrane helix</keyword>
<evidence type="ECO:0000256" key="6">
    <source>
        <dbReference type="PIRSR" id="PIRSR005604-1"/>
    </source>
</evidence>
<dbReference type="PROSITE" id="PS01034">
    <property type="entry name" value="GH16_1"/>
    <property type="match status" value="1"/>
</dbReference>
<keyword evidence="1 8" id="KW-0808">Transferase</keyword>
<keyword evidence="5 8" id="KW-0326">Glycosidase</keyword>
<evidence type="ECO:0000256" key="5">
    <source>
        <dbReference type="ARBA" id="ARBA00023295"/>
    </source>
</evidence>
<dbReference type="PANTHER" id="PTHR31062">
    <property type="entry name" value="XYLOGLUCAN ENDOTRANSGLUCOSYLASE/HYDROLASE PROTEIN 8-RELATED"/>
    <property type="match status" value="1"/>
</dbReference>
<evidence type="ECO:0000313" key="11">
    <source>
        <dbReference type="EMBL" id="KAL3675348.1"/>
    </source>
</evidence>
<feature type="active site" description="Nucleophile" evidence="6">
    <location>
        <position position="102"/>
    </location>
</feature>
<evidence type="ECO:0000256" key="7">
    <source>
        <dbReference type="PIRSR" id="PIRSR005604-2"/>
    </source>
</evidence>